<reference evidence="1" key="1">
    <citation type="thesis" date="2020" institute="ProQuest LLC" country="789 East Eisenhower Parkway, Ann Arbor, MI, USA">
        <title>Comparative Genomics and Chromosome Evolution.</title>
        <authorList>
            <person name="Mudd A.B."/>
        </authorList>
    </citation>
    <scope>NUCLEOTIDE SEQUENCE</scope>
    <source>
        <strain evidence="1">HN-11 Male</strain>
        <tissue evidence="1">Kidney and liver</tissue>
    </source>
</reference>
<name>A0A8J6JP79_ELECQ</name>
<evidence type="ECO:0000313" key="2">
    <source>
        <dbReference type="Proteomes" id="UP000770717"/>
    </source>
</evidence>
<dbReference type="EMBL" id="WNTK01001520">
    <property type="protein sequence ID" value="KAG9467241.1"/>
    <property type="molecule type" value="Genomic_DNA"/>
</dbReference>
<proteinExistence type="predicted"/>
<dbReference type="AlphaFoldDB" id="A0A8J6JP79"/>
<dbReference type="Proteomes" id="UP000770717">
    <property type="component" value="Unassembled WGS sequence"/>
</dbReference>
<comment type="caution">
    <text evidence="1">The sequence shown here is derived from an EMBL/GenBank/DDBJ whole genome shotgun (WGS) entry which is preliminary data.</text>
</comment>
<sequence length="123" mass="13994">MKGLRMPVGMTEASGSKRRKRLPAAAMALIQHCFYSPITRATFRHVASLKLLTDFLIPPIYIEQHLQPIANQNEPPHRDRLHHRCHKLHSKSHPAGADAPASHPLLHGCWRPDVLIAHAWYPR</sequence>
<protein>
    <submittedName>
        <fullName evidence="1">Uncharacterized protein</fullName>
    </submittedName>
</protein>
<evidence type="ECO:0000313" key="1">
    <source>
        <dbReference type="EMBL" id="KAG9467241.1"/>
    </source>
</evidence>
<keyword evidence="2" id="KW-1185">Reference proteome</keyword>
<gene>
    <name evidence="1" type="ORF">GDO78_015358</name>
</gene>
<accession>A0A8J6JP79</accession>
<organism evidence="1 2">
    <name type="scientific">Eleutherodactylus coqui</name>
    <name type="common">Puerto Rican coqui</name>
    <dbReference type="NCBI Taxonomy" id="57060"/>
    <lineage>
        <taxon>Eukaryota</taxon>
        <taxon>Metazoa</taxon>
        <taxon>Chordata</taxon>
        <taxon>Craniata</taxon>
        <taxon>Vertebrata</taxon>
        <taxon>Euteleostomi</taxon>
        <taxon>Amphibia</taxon>
        <taxon>Batrachia</taxon>
        <taxon>Anura</taxon>
        <taxon>Neobatrachia</taxon>
        <taxon>Hyloidea</taxon>
        <taxon>Eleutherodactylidae</taxon>
        <taxon>Eleutherodactylinae</taxon>
        <taxon>Eleutherodactylus</taxon>
        <taxon>Eleutherodactylus</taxon>
    </lineage>
</organism>